<accession>A0A8J5SKL7</accession>
<gene>
    <name evidence="2" type="ORF">GUJ93_ZPchr0005g14278</name>
</gene>
<comment type="caution">
    <text evidence="2">The sequence shown here is derived from an EMBL/GenBank/DDBJ whole genome shotgun (WGS) entry which is preliminary data.</text>
</comment>
<protein>
    <submittedName>
        <fullName evidence="2">Uncharacterized protein</fullName>
    </submittedName>
</protein>
<dbReference type="OrthoDB" id="273230at2759"/>
<proteinExistence type="predicted"/>
<dbReference type="PANTHER" id="PTHR35706:SF1">
    <property type="entry name" value="EMBRYOGENESIS-LIKE PROTEIN"/>
    <property type="match status" value="1"/>
</dbReference>
<dbReference type="Proteomes" id="UP000729402">
    <property type="component" value="Unassembled WGS sequence"/>
</dbReference>
<evidence type="ECO:0000313" key="3">
    <source>
        <dbReference type="Proteomes" id="UP000729402"/>
    </source>
</evidence>
<dbReference type="PROSITE" id="PS51318">
    <property type="entry name" value="TAT"/>
    <property type="match status" value="1"/>
</dbReference>
<dbReference type="InterPro" id="IPR053325">
    <property type="entry name" value="H3-Acetyl_Activator"/>
</dbReference>
<reference evidence="2" key="2">
    <citation type="submission" date="2021-02" db="EMBL/GenBank/DDBJ databases">
        <authorList>
            <person name="Kimball J.A."/>
            <person name="Haas M.W."/>
            <person name="Macchietto M."/>
            <person name="Kono T."/>
            <person name="Duquette J."/>
            <person name="Shao M."/>
        </authorList>
    </citation>
    <scope>NUCLEOTIDE SEQUENCE</scope>
    <source>
        <tissue evidence="2">Fresh leaf tissue</tissue>
    </source>
</reference>
<evidence type="ECO:0000256" key="1">
    <source>
        <dbReference type="SAM" id="MobiDB-lite"/>
    </source>
</evidence>
<name>A0A8J5SKL7_ZIZPA</name>
<dbReference type="InterPro" id="IPR006311">
    <property type="entry name" value="TAT_signal"/>
</dbReference>
<feature type="region of interest" description="Disordered" evidence="1">
    <location>
        <begin position="136"/>
        <end position="159"/>
    </location>
</feature>
<organism evidence="2 3">
    <name type="scientific">Zizania palustris</name>
    <name type="common">Northern wild rice</name>
    <dbReference type="NCBI Taxonomy" id="103762"/>
    <lineage>
        <taxon>Eukaryota</taxon>
        <taxon>Viridiplantae</taxon>
        <taxon>Streptophyta</taxon>
        <taxon>Embryophyta</taxon>
        <taxon>Tracheophyta</taxon>
        <taxon>Spermatophyta</taxon>
        <taxon>Magnoliopsida</taxon>
        <taxon>Liliopsida</taxon>
        <taxon>Poales</taxon>
        <taxon>Poaceae</taxon>
        <taxon>BOP clade</taxon>
        <taxon>Oryzoideae</taxon>
        <taxon>Oryzeae</taxon>
        <taxon>Zizaniinae</taxon>
        <taxon>Zizania</taxon>
    </lineage>
</organism>
<feature type="compositionally biased region" description="Basic and acidic residues" evidence="1">
    <location>
        <begin position="136"/>
        <end position="148"/>
    </location>
</feature>
<keyword evidence="3" id="KW-1185">Reference proteome</keyword>
<dbReference type="EMBL" id="JAAALK010000284">
    <property type="protein sequence ID" value="KAG8067364.1"/>
    <property type="molecule type" value="Genomic_DNA"/>
</dbReference>
<reference evidence="2" key="1">
    <citation type="journal article" date="2021" name="bioRxiv">
        <title>Whole Genome Assembly and Annotation of Northern Wild Rice, Zizania palustris L., Supports a Whole Genome Duplication in the Zizania Genus.</title>
        <authorList>
            <person name="Haas M."/>
            <person name="Kono T."/>
            <person name="Macchietto M."/>
            <person name="Millas R."/>
            <person name="McGilp L."/>
            <person name="Shao M."/>
            <person name="Duquette J."/>
            <person name="Hirsch C.N."/>
            <person name="Kimball J."/>
        </authorList>
    </citation>
    <scope>NUCLEOTIDE SEQUENCE</scope>
    <source>
        <tissue evidence="2">Fresh leaf tissue</tissue>
    </source>
</reference>
<dbReference type="AlphaFoldDB" id="A0A8J5SKL7"/>
<evidence type="ECO:0000313" key="2">
    <source>
        <dbReference type="EMBL" id="KAG8067364.1"/>
    </source>
</evidence>
<sequence>MHRNPRLLLRAAGAGAGAGTLRALTRATPAPARVLLPRRPLFPGGHRRAFSSVDYGTDVDEMNREFAEAREDIEAAMESKETVYFDEEAACARDAAGEALAAFDALLARLPPADAGSLRRSMGLKMEQLKAELKQLDEKKKERGEKQRVPRRRRCASRGTQLNRSRVVLLPPAPCVSKPTLSYEAYKEARTRPDPVMQLQLGVTWKC</sequence>
<dbReference type="PANTHER" id="PTHR35706">
    <property type="entry name" value="F14O23.11 PROTEIN"/>
    <property type="match status" value="1"/>
</dbReference>